<dbReference type="AlphaFoldDB" id="A0AA41NK50"/>
<dbReference type="Proteomes" id="UP001166674">
    <property type="component" value="Unassembled WGS sequence"/>
</dbReference>
<keyword evidence="2" id="KW-1185">Reference proteome</keyword>
<evidence type="ECO:0000313" key="2">
    <source>
        <dbReference type="Proteomes" id="UP001166674"/>
    </source>
</evidence>
<accession>A0AA41NK50</accession>
<proteinExistence type="predicted"/>
<gene>
    <name evidence="1" type="ORF">SUZIE_214260</name>
</gene>
<protein>
    <submittedName>
        <fullName evidence="1">TBC1 domain family member 8</fullName>
    </submittedName>
</protein>
<organism evidence="1 2">
    <name type="scientific">Sciurus carolinensis</name>
    <name type="common">Eastern gray squirrel</name>
    <dbReference type="NCBI Taxonomy" id="30640"/>
    <lineage>
        <taxon>Eukaryota</taxon>
        <taxon>Metazoa</taxon>
        <taxon>Chordata</taxon>
        <taxon>Craniata</taxon>
        <taxon>Vertebrata</taxon>
        <taxon>Euteleostomi</taxon>
        <taxon>Mammalia</taxon>
        <taxon>Eutheria</taxon>
        <taxon>Euarchontoglires</taxon>
        <taxon>Glires</taxon>
        <taxon>Rodentia</taxon>
        <taxon>Sciuromorpha</taxon>
        <taxon>Sciuridae</taxon>
        <taxon>Sciurinae</taxon>
        <taxon>Sciurini</taxon>
        <taxon>Sciurus</taxon>
    </lineage>
</organism>
<sequence length="126" mass="14744">MWLKPEEVLVKKALKLWVAQKSSGYFLPLRCRWHGEGIGHLTVQLVIPWVDIQILERISNVFLVDTIRITMQNKERDSSMFLILDAIFKIMEQLVDVMLRRLLNNEVWSQICRSQARSPRGRASVP</sequence>
<name>A0AA41NK50_SCICA</name>
<comment type="caution">
    <text evidence="1">The sequence shown here is derived from an EMBL/GenBank/DDBJ whole genome shotgun (WGS) entry which is preliminary data.</text>
</comment>
<dbReference type="EMBL" id="JAATJV010452228">
    <property type="protein sequence ID" value="MBZ3891698.1"/>
    <property type="molecule type" value="Genomic_DNA"/>
</dbReference>
<evidence type="ECO:0000313" key="1">
    <source>
        <dbReference type="EMBL" id="MBZ3891698.1"/>
    </source>
</evidence>
<reference evidence="1" key="1">
    <citation type="submission" date="2020-03" db="EMBL/GenBank/DDBJ databases">
        <title>Studies in the Genomics of Life Span.</title>
        <authorList>
            <person name="Glass D."/>
        </authorList>
    </citation>
    <scope>NUCLEOTIDE SEQUENCE</scope>
    <source>
        <strain evidence="1">SUZIE</strain>
        <tissue evidence="1">Muscle</tissue>
    </source>
</reference>